<keyword evidence="5 8" id="KW-0812">Transmembrane</keyword>
<keyword evidence="7 8" id="KW-0472">Membrane</keyword>
<evidence type="ECO:0000259" key="9">
    <source>
        <dbReference type="PROSITE" id="PS50928"/>
    </source>
</evidence>
<accession>A0ABR7Z226</accession>
<feature type="transmembrane region" description="Helical" evidence="8">
    <location>
        <begin position="238"/>
        <end position="259"/>
    </location>
</feature>
<keyword evidence="6 8" id="KW-1133">Transmembrane helix</keyword>
<comment type="subcellular location">
    <subcellularLocation>
        <location evidence="1">Cell inner membrane</location>
        <topology evidence="1">Multi-pass membrane protein</topology>
    </subcellularLocation>
    <subcellularLocation>
        <location evidence="8">Cell membrane</location>
        <topology evidence="8">Multi-pass membrane protein</topology>
    </subcellularLocation>
</comment>
<evidence type="ECO:0000256" key="4">
    <source>
        <dbReference type="ARBA" id="ARBA00022519"/>
    </source>
</evidence>
<evidence type="ECO:0000256" key="7">
    <source>
        <dbReference type="ARBA" id="ARBA00023136"/>
    </source>
</evidence>
<dbReference type="PANTHER" id="PTHR43357">
    <property type="entry name" value="INNER MEMBRANE ABC TRANSPORTER PERMEASE PROTEIN YDCV"/>
    <property type="match status" value="1"/>
</dbReference>
<comment type="similarity">
    <text evidence="8">Belongs to the binding-protein-dependent transport system permease family.</text>
</comment>
<feature type="transmembrane region" description="Helical" evidence="8">
    <location>
        <begin position="102"/>
        <end position="126"/>
    </location>
</feature>
<evidence type="ECO:0000256" key="5">
    <source>
        <dbReference type="ARBA" id="ARBA00022692"/>
    </source>
</evidence>
<name>A0ABR7Z226_9PSED</name>
<reference evidence="10 11" key="1">
    <citation type="journal article" date="2020" name="Insects">
        <title>Bacteria Belonging to Pseudomonas typographi sp. nov. from the Bark Beetle Ips typographus Have Genomic Potential to Aid in the Host Ecology.</title>
        <authorList>
            <person name="Peral-Aranega E."/>
            <person name="Saati-Santamaria Z."/>
            <person name="Kolarik M."/>
            <person name="Rivas R."/>
            <person name="Garcia-Fraile P."/>
        </authorList>
    </citation>
    <scope>NUCLEOTIDE SEQUENCE [LARGE SCALE GENOMIC DNA]</scope>
    <source>
        <strain evidence="10 11">CA3A</strain>
    </source>
</reference>
<keyword evidence="2 8" id="KW-0813">Transport</keyword>
<evidence type="ECO:0000256" key="6">
    <source>
        <dbReference type="ARBA" id="ARBA00022989"/>
    </source>
</evidence>
<dbReference type="EMBL" id="JAAOCA010000013">
    <property type="protein sequence ID" value="MBD1599487.1"/>
    <property type="molecule type" value="Genomic_DNA"/>
</dbReference>
<feature type="domain" description="ABC transmembrane type-1" evidence="9">
    <location>
        <begin position="67"/>
        <end position="255"/>
    </location>
</feature>
<dbReference type="RefSeq" id="WP_190420895.1">
    <property type="nucleotide sequence ID" value="NZ_JAAOCA010000013.1"/>
</dbReference>
<dbReference type="SUPFAM" id="SSF161098">
    <property type="entry name" value="MetI-like"/>
    <property type="match status" value="1"/>
</dbReference>
<dbReference type="Pfam" id="PF00528">
    <property type="entry name" value="BPD_transp_1"/>
    <property type="match status" value="1"/>
</dbReference>
<feature type="transmembrane region" description="Helical" evidence="8">
    <location>
        <begin position="12"/>
        <end position="36"/>
    </location>
</feature>
<evidence type="ECO:0000256" key="3">
    <source>
        <dbReference type="ARBA" id="ARBA00022475"/>
    </source>
</evidence>
<evidence type="ECO:0000313" key="11">
    <source>
        <dbReference type="Proteomes" id="UP000805841"/>
    </source>
</evidence>
<gene>
    <name evidence="10" type="ORF">HAQ05_12335</name>
</gene>
<dbReference type="InterPro" id="IPR035906">
    <property type="entry name" value="MetI-like_sf"/>
</dbReference>
<keyword evidence="11" id="KW-1185">Reference proteome</keyword>
<sequence length="266" mass="28724">MMRGTNASTPVWLIAWTGLVTLFIVGPLVCVALVSLTPLDYISFPQHSVSLRWYKAILDKPELLGASFNSLVLALFATAGAVALGLPAAMATARQAYPGKQLIIGTLMSPLFLPHILSALAILSAYSAWGWSHQPSRILAAHIALTIPYVLRTLIASLSGLDVRQELAARNLGASHWQVFWRIILPQIRPGLLAAAIFAFIVSFDDVGLSIFLTGAGYSTLPVQLFSYASYNSDPSVAAISVAMVIISFIAVLLVERYFGLEKLIR</sequence>
<comment type="caution">
    <text evidence="10">The sequence shown here is derived from an EMBL/GenBank/DDBJ whole genome shotgun (WGS) entry which is preliminary data.</text>
</comment>
<proteinExistence type="inferred from homology"/>
<evidence type="ECO:0000256" key="1">
    <source>
        <dbReference type="ARBA" id="ARBA00004429"/>
    </source>
</evidence>
<dbReference type="Gene3D" id="1.10.3720.10">
    <property type="entry name" value="MetI-like"/>
    <property type="match status" value="1"/>
</dbReference>
<dbReference type="PROSITE" id="PS50928">
    <property type="entry name" value="ABC_TM1"/>
    <property type="match status" value="1"/>
</dbReference>
<dbReference type="Proteomes" id="UP000805841">
    <property type="component" value="Unassembled WGS sequence"/>
</dbReference>
<protein>
    <submittedName>
        <fullName evidence="10">ABC transporter permease</fullName>
    </submittedName>
</protein>
<evidence type="ECO:0000313" key="10">
    <source>
        <dbReference type="EMBL" id="MBD1599487.1"/>
    </source>
</evidence>
<organism evidence="10 11">
    <name type="scientific">Pseudomonas typographi</name>
    <dbReference type="NCBI Taxonomy" id="2715964"/>
    <lineage>
        <taxon>Bacteria</taxon>
        <taxon>Pseudomonadati</taxon>
        <taxon>Pseudomonadota</taxon>
        <taxon>Gammaproteobacteria</taxon>
        <taxon>Pseudomonadales</taxon>
        <taxon>Pseudomonadaceae</taxon>
        <taxon>Pseudomonas</taxon>
    </lineage>
</organism>
<keyword evidence="3" id="KW-1003">Cell membrane</keyword>
<feature type="transmembrane region" description="Helical" evidence="8">
    <location>
        <begin position="138"/>
        <end position="161"/>
    </location>
</feature>
<dbReference type="PANTHER" id="PTHR43357:SF4">
    <property type="entry name" value="INNER MEMBRANE ABC TRANSPORTER PERMEASE PROTEIN YDCV"/>
    <property type="match status" value="1"/>
</dbReference>
<feature type="transmembrane region" description="Helical" evidence="8">
    <location>
        <begin position="68"/>
        <end position="90"/>
    </location>
</feature>
<dbReference type="CDD" id="cd06261">
    <property type="entry name" value="TM_PBP2"/>
    <property type="match status" value="1"/>
</dbReference>
<keyword evidence="4" id="KW-0997">Cell inner membrane</keyword>
<evidence type="ECO:0000256" key="2">
    <source>
        <dbReference type="ARBA" id="ARBA00022448"/>
    </source>
</evidence>
<dbReference type="InterPro" id="IPR000515">
    <property type="entry name" value="MetI-like"/>
</dbReference>
<evidence type="ECO:0000256" key="8">
    <source>
        <dbReference type="RuleBase" id="RU363032"/>
    </source>
</evidence>
<feature type="transmembrane region" description="Helical" evidence="8">
    <location>
        <begin position="192"/>
        <end position="218"/>
    </location>
</feature>